<protein>
    <recommendedName>
        <fullName evidence="10 11">UDP-N-acetylmuramoyl-tripeptide--D-alanyl-D-alanine ligase</fullName>
        <ecNumber evidence="10 11">6.3.2.10</ecNumber>
    </recommendedName>
    <alternativeName>
        <fullName evidence="10">D-alanyl-D-alanine-adding enzyme</fullName>
    </alternativeName>
</protein>
<dbReference type="Pfam" id="PF02875">
    <property type="entry name" value="Mur_ligase_C"/>
    <property type="match status" value="1"/>
</dbReference>
<dbReference type="GO" id="GO:0009252">
    <property type="term" value="P:peptidoglycan biosynthetic process"/>
    <property type="evidence" value="ECO:0007669"/>
    <property type="project" value="UniProtKB-UniRule"/>
</dbReference>
<dbReference type="SUPFAM" id="SSF53244">
    <property type="entry name" value="MurD-like peptide ligases, peptide-binding domain"/>
    <property type="match status" value="1"/>
</dbReference>
<dbReference type="eggNOG" id="COG0770">
    <property type="taxonomic scope" value="Bacteria"/>
</dbReference>
<feature type="binding site" evidence="10">
    <location>
        <begin position="154"/>
        <end position="160"/>
    </location>
    <ligand>
        <name>ATP</name>
        <dbReference type="ChEBI" id="CHEBI:30616"/>
    </ligand>
</feature>
<dbReference type="AlphaFoldDB" id="C7R3J0"/>
<dbReference type="HAMAP" id="MF_02019">
    <property type="entry name" value="MurF"/>
    <property type="match status" value="1"/>
</dbReference>
<reference evidence="15 16" key="1">
    <citation type="journal article" date="2009" name="Stand. Genomic Sci.">
        <title>Complete genome sequence of Jonesia denitrificans type strain (Prevot 55134).</title>
        <authorList>
            <person name="Pukall R."/>
            <person name="Gehrich-Schroter G."/>
            <person name="Lapidus A."/>
            <person name="Nolan M."/>
            <person name="Glavina Del Rio T."/>
            <person name="Lucas S."/>
            <person name="Chen F."/>
            <person name="Tice H."/>
            <person name="Pitluck S."/>
            <person name="Cheng J.F."/>
            <person name="Copeland A."/>
            <person name="Saunders E."/>
            <person name="Brettin T."/>
            <person name="Detter J.C."/>
            <person name="Bruce D."/>
            <person name="Goodwin L."/>
            <person name="Pati A."/>
            <person name="Ivanova N."/>
            <person name="Mavromatis K."/>
            <person name="Ovchinnikova G."/>
            <person name="Chen A."/>
            <person name="Palaniappan K."/>
            <person name="Land M."/>
            <person name="Hauser L."/>
            <person name="Chang Y.J."/>
            <person name="Jeffries C.D."/>
            <person name="Chain P."/>
            <person name="Goker M."/>
            <person name="Bristow J."/>
            <person name="Eisen J.A."/>
            <person name="Markowitz V."/>
            <person name="Hugenholtz P."/>
            <person name="Kyrpides N.C."/>
            <person name="Klenk H.P."/>
            <person name="Han C."/>
        </authorList>
    </citation>
    <scope>NUCLEOTIDE SEQUENCE [LARGE SCALE GENOMIC DNA]</scope>
    <source>
        <strain evidence="16">ATCC 14870 / DSM 20603 / BCRC 15368 / CIP 55.134 / JCM 11481 / NBRC 15587 / NCTC 10816 / Prevot 55134</strain>
    </source>
</reference>
<organism evidence="15 16">
    <name type="scientific">Jonesia denitrificans (strain ATCC 14870 / DSM 20603 / BCRC 15368 / CIP 55.134 / JCM 11481 / NBRC 15587 / NCTC 10816 / Prevot 55134)</name>
    <name type="common">Listeria denitrificans</name>
    <dbReference type="NCBI Taxonomy" id="471856"/>
    <lineage>
        <taxon>Bacteria</taxon>
        <taxon>Bacillati</taxon>
        <taxon>Actinomycetota</taxon>
        <taxon>Actinomycetes</taxon>
        <taxon>Micrococcales</taxon>
        <taxon>Jonesiaceae</taxon>
        <taxon>Jonesia</taxon>
    </lineage>
</organism>
<dbReference type="HOGENOM" id="CLU_031507_0_0_11"/>
<dbReference type="EMBL" id="CP001706">
    <property type="protein sequence ID" value="ACV08726.1"/>
    <property type="molecule type" value="Genomic_DNA"/>
</dbReference>
<comment type="catalytic activity">
    <reaction evidence="10 11">
        <text>D-alanyl-D-alanine + UDP-N-acetyl-alpha-D-muramoyl-L-alanyl-gamma-D-glutamyl-meso-2,6-diaminopimelate + ATP = UDP-N-acetyl-alpha-D-muramoyl-L-alanyl-gamma-D-glutamyl-meso-2,6-diaminopimeloyl-D-alanyl-D-alanine + ADP + phosphate + H(+)</text>
        <dbReference type="Rhea" id="RHEA:28374"/>
        <dbReference type="ChEBI" id="CHEBI:15378"/>
        <dbReference type="ChEBI" id="CHEBI:30616"/>
        <dbReference type="ChEBI" id="CHEBI:43474"/>
        <dbReference type="ChEBI" id="CHEBI:57822"/>
        <dbReference type="ChEBI" id="CHEBI:61386"/>
        <dbReference type="ChEBI" id="CHEBI:83905"/>
        <dbReference type="ChEBI" id="CHEBI:456216"/>
        <dbReference type="EC" id="6.3.2.10"/>
    </reaction>
</comment>
<comment type="function">
    <text evidence="10 11">Involved in cell wall formation. Catalyzes the final step in the synthesis of UDP-N-acetylmuramoyl-pentapeptide, the precursor of murein.</text>
</comment>
<evidence type="ECO:0000313" key="16">
    <source>
        <dbReference type="Proteomes" id="UP000000628"/>
    </source>
</evidence>
<sequence length="509" mass="53077">MIVVMLVELLRAGVISITSAPRCGCSRTEVTNPNEPMAVRTYSNVFTAQEIASITGGELSCPSDVTVTGQVTIDSRTVSTGDLFVAVVGERSDGHDYACVAHSQGAVLVLSQKNIKGVPCVVVADTQRALGDLARAHLARLREKGHIRVIGVTGSAGKTTTKDLMGQMLATYGNVVVPAGSLNNELGLPLTVLKADETTDFLVTEMGASAVGDLHYLTSIAPLDIAVVLIVGLAHLGGFGSAELVAQAKSELVTGLLPQGIAVLNADDHRVIAMKELAHGQVRTFGSVRGADMRAINARTDAAGRAHFDVETTAGDTASVTLTLVGEHHVTNALAALTAVTALGMPLDQAAVALSAARATSPHRMDVVDRPDGVTIIDDSYNANPDSMRAALRALATVAGRQRRTVAVLGEMRELGPQSRTYHDDIGRLVVRLNISRLIVVGQGAQGIADGALQEGSWGDEVVEVADLNAAHAALNDYLQPNDVVLIKASHGSGLWQLADELTGKAANS</sequence>
<dbReference type="PANTHER" id="PTHR43024">
    <property type="entry name" value="UDP-N-ACETYLMURAMOYL-TRIPEPTIDE--D-ALANYL-D-ALANINE LIGASE"/>
    <property type="match status" value="1"/>
</dbReference>
<evidence type="ECO:0000256" key="10">
    <source>
        <dbReference type="HAMAP-Rule" id="MF_02019"/>
    </source>
</evidence>
<dbReference type="GO" id="GO:0008360">
    <property type="term" value="P:regulation of cell shape"/>
    <property type="evidence" value="ECO:0007669"/>
    <property type="project" value="UniProtKB-KW"/>
</dbReference>
<evidence type="ECO:0000256" key="5">
    <source>
        <dbReference type="ARBA" id="ARBA00022840"/>
    </source>
</evidence>
<dbReference type="GO" id="GO:0047480">
    <property type="term" value="F:UDP-N-acetylmuramoyl-tripeptide-D-alanyl-D-alanine ligase activity"/>
    <property type="evidence" value="ECO:0007669"/>
    <property type="project" value="UniProtKB-UniRule"/>
</dbReference>
<evidence type="ECO:0000256" key="11">
    <source>
        <dbReference type="RuleBase" id="RU004136"/>
    </source>
</evidence>
<gene>
    <name evidence="10" type="primary">murF</name>
    <name evidence="15" type="ordered locus">Jden_1070</name>
</gene>
<keyword evidence="1 10" id="KW-0963">Cytoplasm</keyword>
<dbReference type="EC" id="6.3.2.10" evidence="10 11"/>
<dbReference type="Gene3D" id="3.90.190.20">
    <property type="entry name" value="Mur ligase, C-terminal domain"/>
    <property type="match status" value="1"/>
</dbReference>
<dbReference type="NCBIfam" id="TIGR01143">
    <property type="entry name" value="murF"/>
    <property type="match status" value="1"/>
</dbReference>
<keyword evidence="2 10" id="KW-0436">Ligase</keyword>
<accession>C7R3J0</accession>
<comment type="pathway">
    <text evidence="10 11">Cell wall biogenesis; peptidoglycan biosynthesis.</text>
</comment>
<dbReference type="InterPro" id="IPR004101">
    <property type="entry name" value="Mur_ligase_C"/>
</dbReference>
<keyword evidence="4 10" id="KW-0547">Nucleotide-binding</keyword>
<name>C7R3J0_JONDD</name>
<dbReference type="InterPro" id="IPR051046">
    <property type="entry name" value="MurCDEF_CellWall_CoF430Synth"/>
</dbReference>
<dbReference type="InterPro" id="IPR036565">
    <property type="entry name" value="Mur-like_cat_sf"/>
</dbReference>
<evidence type="ECO:0000256" key="4">
    <source>
        <dbReference type="ARBA" id="ARBA00022741"/>
    </source>
</evidence>
<feature type="domain" description="Mur ligase C-terminal" evidence="13">
    <location>
        <begin position="363"/>
        <end position="490"/>
    </location>
</feature>
<evidence type="ECO:0000313" key="15">
    <source>
        <dbReference type="EMBL" id="ACV08726.1"/>
    </source>
</evidence>
<dbReference type="GO" id="GO:0005524">
    <property type="term" value="F:ATP binding"/>
    <property type="evidence" value="ECO:0007669"/>
    <property type="project" value="UniProtKB-UniRule"/>
</dbReference>
<dbReference type="InterPro" id="IPR000713">
    <property type="entry name" value="Mur_ligase_N"/>
</dbReference>
<dbReference type="GO" id="GO:0008766">
    <property type="term" value="F:UDP-N-acetylmuramoylalanyl-D-glutamyl-2,6-diaminopimelate-D-alanyl-D-alanine ligase activity"/>
    <property type="evidence" value="ECO:0007669"/>
    <property type="project" value="RHEA"/>
</dbReference>
<comment type="similarity">
    <text evidence="10">Belongs to the MurCDEF family. MurF subfamily.</text>
</comment>
<evidence type="ECO:0000256" key="3">
    <source>
        <dbReference type="ARBA" id="ARBA00022618"/>
    </source>
</evidence>
<keyword evidence="16" id="KW-1185">Reference proteome</keyword>
<feature type="domain" description="Mur ligase N-terminal catalytic" evidence="12">
    <location>
        <begin position="71"/>
        <end position="115"/>
    </location>
</feature>
<dbReference type="GO" id="GO:0051301">
    <property type="term" value="P:cell division"/>
    <property type="evidence" value="ECO:0007669"/>
    <property type="project" value="UniProtKB-KW"/>
</dbReference>
<evidence type="ECO:0000256" key="2">
    <source>
        <dbReference type="ARBA" id="ARBA00022598"/>
    </source>
</evidence>
<keyword evidence="8 10" id="KW-0131">Cell cycle</keyword>
<dbReference type="SUPFAM" id="SSF53623">
    <property type="entry name" value="MurD-like peptide ligases, catalytic domain"/>
    <property type="match status" value="1"/>
</dbReference>
<dbReference type="Gene3D" id="3.40.1390.10">
    <property type="entry name" value="MurE/MurF, N-terminal domain"/>
    <property type="match status" value="1"/>
</dbReference>
<feature type="domain" description="Mur ligase central" evidence="14">
    <location>
        <begin position="152"/>
        <end position="339"/>
    </location>
</feature>
<evidence type="ECO:0000256" key="8">
    <source>
        <dbReference type="ARBA" id="ARBA00023306"/>
    </source>
</evidence>
<dbReference type="GO" id="GO:0005737">
    <property type="term" value="C:cytoplasm"/>
    <property type="evidence" value="ECO:0007669"/>
    <property type="project" value="UniProtKB-SubCell"/>
</dbReference>
<dbReference type="GO" id="GO:0071555">
    <property type="term" value="P:cell wall organization"/>
    <property type="evidence" value="ECO:0007669"/>
    <property type="project" value="UniProtKB-KW"/>
</dbReference>
<dbReference type="SUPFAM" id="SSF63418">
    <property type="entry name" value="MurE/MurF N-terminal domain"/>
    <property type="match status" value="1"/>
</dbReference>
<evidence type="ECO:0000256" key="6">
    <source>
        <dbReference type="ARBA" id="ARBA00022960"/>
    </source>
</evidence>
<comment type="subcellular location">
    <subcellularLocation>
        <location evidence="10 11">Cytoplasm</location>
    </subcellularLocation>
</comment>
<dbReference type="STRING" id="471856.Jden_1070"/>
<keyword evidence="6 10" id="KW-0133">Cell shape</keyword>
<dbReference type="PANTHER" id="PTHR43024:SF1">
    <property type="entry name" value="UDP-N-ACETYLMURAMOYL-TRIPEPTIDE--D-ALANYL-D-ALANINE LIGASE"/>
    <property type="match status" value="1"/>
</dbReference>
<keyword evidence="7 10" id="KW-0573">Peptidoglycan synthesis</keyword>
<dbReference type="InterPro" id="IPR036615">
    <property type="entry name" value="Mur_ligase_C_dom_sf"/>
</dbReference>
<dbReference type="Pfam" id="PF08245">
    <property type="entry name" value="Mur_ligase_M"/>
    <property type="match status" value="1"/>
</dbReference>
<dbReference type="InterPro" id="IPR005863">
    <property type="entry name" value="UDP-N-AcMur_synth"/>
</dbReference>
<dbReference type="UniPathway" id="UPA00219"/>
<keyword evidence="3 10" id="KW-0132">Cell division</keyword>
<dbReference type="InterPro" id="IPR013221">
    <property type="entry name" value="Mur_ligase_cen"/>
</dbReference>
<evidence type="ECO:0000259" key="13">
    <source>
        <dbReference type="Pfam" id="PF02875"/>
    </source>
</evidence>
<keyword evidence="5 10" id="KW-0067">ATP-binding</keyword>
<dbReference type="InterPro" id="IPR035911">
    <property type="entry name" value="MurE/MurF_N"/>
</dbReference>
<dbReference type="KEGG" id="jde:Jden_1070"/>
<evidence type="ECO:0000259" key="14">
    <source>
        <dbReference type="Pfam" id="PF08245"/>
    </source>
</evidence>
<proteinExistence type="inferred from homology"/>
<evidence type="ECO:0000259" key="12">
    <source>
        <dbReference type="Pfam" id="PF01225"/>
    </source>
</evidence>
<evidence type="ECO:0000256" key="7">
    <source>
        <dbReference type="ARBA" id="ARBA00022984"/>
    </source>
</evidence>
<keyword evidence="9 10" id="KW-0961">Cell wall biogenesis/degradation</keyword>
<dbReference type="Pfam" id="PF01225">
    <property type="entry name" value="Mur_ligase"/>
    <property type="match status" value="1"/>
</dbReference>
<dbReference type="Gene3D" id="3.40.1190.10">
    <property type="entry name" value="Mur-like, catalytic domain"/>
    <property type="match status" value="1"/>
</dbReference>
<evidence type="ECO:0000256" key="1">
    <source>
        <dbReference type="ARBA" id="ARBA00022490"/>
    </source>
</evidence>
<dbReference type="RefSeq" id="WP_015771354.1">
    <property type="nucleotide sequence ID" value="NC_013174.1"/>
</dbReference>
<evidence type="ECO:0000256" key="9">
    <source>
        <dbReference type="ARBA" id="ARBA00023316"/>
    </source>
</evidence>
<dbReference type="Proteomes" id="UP000000628">
    <property type="component" value="Chromosome"/>
</dbReference>